<feature type="transmembrane region" description="Helical" evidence="1">
    <location>
        <begin position="401"/>
        <end position="425"/>
    </location>
</feature>
<keyword evidence="1" id="KW-1133">Transmembrane helix</keyword>
<evidence type="ECO:0000313" key="3">
    <source>
        <dbReference type="Proteomes" id="UP001180020"/>
    </source>
</evidence>
<evidence type="ECO:0000256" key="1">
    <source>
        <dbReference type="SAM" id="Phobius"/>
    </source>
</evidence>
<dbReference type="EMBL" id="JAUJYO010000016">
    <property type="protein sequence ID" value="KAK1294109.1"/>
    <property type="molecule type" value="Genomic_DNA"/>
</dbReference>
<keyword evidence="3" id="KW-1185">Reference proteome</keyword>
<dbReference type="Proteomes" id="UP001180020">
    <property type="component" value="Unassembled WGS sequence"/>
</dbReference>
<proteinExistence type="predicted"/>
<dbReference type="AlphaFoldDB" id="A0AAV9D089"/>
<keyword evidence="1" id="KW-0472">Membrane</keyword>
<dbReference type="PANTHER" id="PTHR31170:SF18">
    <property type="entry name" value="(WILD MALAYSIAN BANANA) HYPOTHETICAL PROTEIN"/>
    <property type="match status" value="1"/>
</dbReference>
<keyword evidence="1" id="KW-0812">Transmembrane</keyword>
<comment type="caution">
    <text evidence="2">The sequence shown here is derived from an EMBL/GenBank/DDBJ whole genome shotgun (WGS) entry which is preliminary data.</text>
</comment>
<dbReference type="Pfam" id="PF03140">
    <property type="entry name" value="DUF247"/>
    <property type="match status" value="1"/>
</dbReference>
<organism evidence="2 3">
    <name type="scientific">Acorus calamus</name>
    <name type="common">Sweet flag</name>
    <dbReference type="NCBI Taxonomy" id="4465"/>
    <lineage>
        <taxon>Eukaryota</taxon>
        <taxon>Viridiplantae</taxon>
        <taxon>Streptophyta</taxon>
        <taxon>Embryophyta</taxon>
        <taxon>Tracheophyta</taxon>
        <taxon>Spermatophyta</taxon>
        <taxon>Magnoliopsida</taxon>
        <taxon>Liliopsida</taxon>
        <taxon>Acoraceae</taxon>
        <taxon>Acorus</taxon>
    </lineage>
</organism>
<dbReference type="InterPro" id="IPR004158">
    <property type="entry name" value="DUF247_pln"/>
</dbReference>
<accession>A0AAV9D089</accession>
<name>A0AAV9D089_ACOCL</name>
<protein>
    <submittedName>
        <fullName evidence="2">UPF0481 protein</fullName>
    </submittedName>
</protein>
<evidence type="ECO:0000313" key="2">
    <source>
        <dbReference type="EMBL" id="KAK1294109.1"/>
    </source>
</evidence>
<dbReference type="PANTHER" id="PTHR31170">
    <property type="entry name" value="BNAC04G53230D PROTEIN"/>
    <property type="match status" value="1"/>
</dbReference>
<reference evidence="2" key="1">
    <citation type="journal article" date="2023" name="Nat. Commun.">
        <title>Diploid and tetraploid genomes of Acorus and the evolution of monocots.</title>
        <authorList>
            <person name="Ma L."/>
            <person name="Liu K.W."/>
            <person name="Li Z."/>
            <person name="Hsiao Y.Y."/>
            <person name="Qi Y."/>
            <person name="Fu T."/>
            <person name="Tang G.D."/>
            <person name="Zhang D."/>
            <person name="Sun W.H."/>
            <person name="Liu D.K."/>
            <person name="Li Y."/>
            <person name="Chen G.Z."/>
            <person name="Liu X.D."/>
            <person name="Liao X.Y."/>
            <person name="Jiang Y.T."/>
            <person name="Yu X."/>
            <person name="Hao Y."/>
            <person name="Huang J."/>
            <person name="Zhao X.W."/>
            <person name="Ke S."/>
            <person name="Chen Y.Y."/>
            <person name="Wu W.L."/>
            <person name="Hsu J.L."/>
            <person name="Lin Y.F."/>
            <person name="Huang M.D."/>
            <person name="Li C.Y."/>
            <person name="Huang L."/>
            <person name="Wang Z.W."/>
            <person name="Zhao X."/>
            <person name="Zhong W.Y."/>
            <person name="Peng D.H."/>
            <person name="Ahmad S."/>
            <person name="Lan S."/>
            <person name="Zhang J.S."/>
            <person name="Tsai W.C."/>
            <person name="Van de Peer Y."/>
            <person name="Liu Z.J."/>
        </authorList>
    </citation>
    <scope>NUCLEOTIDE SEQUENCE</scope>
    <source>
        <strain evidence="2">CP</strain>
    </source>
</reference>
<reference evidence="2" key="2">
    <citation type="submission" date="2023-06" db="EMBL/GenBank/DDBJ databases">
        <authorList>
            <person name="Ma L."/>
            <person name="Liu K.-W."/>
            <person name="Li Z."/>
            <person name="Hsiao Y.-Y."/>
            <person name="Qi Y."/>
            <person name="Fu T."/>
            <person name="Tang G."/>
            <person name="Zhang D."/>
            <person name="Sun W.-H."/>
            <person name="Liu D.-K."/>
            <person name="Li Y."/>
            <person name="Chen G.-Z."/>
            <person name="Liu X.-D."/>
            <person name="Liao X.-Y."/>
            <person name="Jiang Y.-T."/>
            <person name="Yu X."/>
            <person name="Hao Y."/>
            <person name="Huang J."/>
            <person name="Zhao X.-W."/>
            <person name="Ke S."/>
            <person name="Chen Y.-Y."/>
            <person name="Wu W.-L."/>
            <person name="Hsu J.-L."/>
            <person name="Lin Y.-F."/>
            <person name="Huang M.-D."/>
            <person name="Li C.-Y."/>
            <person name="Huang L."/>
            <person name="Wang Z.-W."/>
            <person name="Zhao X."/>
            <person name="Zhong W.-Y."/>
            <person name="Peng D.-H."/>
            <person name="Ahmad S."/>
            <person name="Lan S."/>
            <person name="Zhang J.-S."/>
            <person name="Tsai W.-C."/>
            <person name="Van De Peer Y."/>
            <person name="Liu Z.-J."/>
        </authorList>
    </citation>
    <scope>NUCLEOTIDE SEQUENCE</scope>
    <source>
        <strain evidence="2">CP</strain>
        <tissue evidence="2">Leaves</tissue>
    </source>
</reference>
<gene>
    <name evidence="2" type="ORF">QJS10_CPA16g00728</name>
</gene>
<sequence length="451" mass="51542">MGDKSWVVQINEKLKHSNPSEESHLWKKRSIYRVPACVKDINSKAYKPQVVSFGPYHHGEDQLMPMEEHKQRALLQFLRRCKKPFEDFVKAMEEVGGDLFEAYERPDERWTDRGRFLQLMILDGCFMLEILRTATDSFSKHDYAENDPIFSPHGTLHMVPYIKRDMLMLENQLPLRVLERLITVESGITVEGGTSVEGGKSKHVDQIHRLILRFYAPTRSIPATTVLSLHVLDMFRKSFLQGPSKRSAHPSHNYPRNDTNDIIRSAMELNEAGIRFKTSRSDSLEDISFHHGVLYLPPIVVDDVTESMFLNLMAFERLHVGAGNQVTSYVFFMDNIIDSSKDVALLNSKGIIQNAVGSDKAVAKLFNSLSKDVHRKVNKYCRKSWNMWRANLIHTYFRSPWAFLSLAAAIFLLALTIAQTVYTILPYYNNSNSAPPQSPPIFPPPPASSPF</sequence>